<keyword evidence="2" id="KW-0808">Transferase</keyword>
<dbReference type="EMBL" id="BKCJ010327033">
    <property type="protein sequence ID" value="GEZ81307.1"/>
    <property type="molecule type" value="Genomic_DNA"/>
</dbReference>
<gene>
    <name evidence="2" type="ORF">Tci_553280</name>
</gene>
<accession>A0A699IRY9</accession>
<organism evidence="2">
    <name type="scientific">Tanacetum cinerariifolium</name>
    <name type="common">Dalmatian daisy</name>
    <name type="synonym">Chrysanthemum cinerariifolium</name>
    <dbReference type="NCBI Taxonomy" id="118510"/>
    <lineage>
        <taxon>Eukaryota</taxon>
        <taxon>Viridiplantae</taxon>
        <taxon>Streptophyta</taxon>
        <taxon>Embryophyta</taxon>
        <taxon>Tracheophyta</taxon>
        <taxon>Spermatophyta</taxon>
        <taxon>Magnoliopsida</taxon>
        <taxon>eudicotyledons</taxon>
        <taxon>Gunneridae</taxon>
        <taxon>Pentapetalae</taxon>
        <taxon>asterids</taxon>
        <taxon>campanulids</taxon>
        <taxon>Asterales</taxon>
        <taxon>Asteraceae</taxon>
        <taxon>Asteroideae</taxon>
        <taxon>Anthemideae</taxon>
        <taxon>Anthemidinae</taxon>
        <taxon>Tanacetum</taxon>
    </lineage>
</organism>
<keyword evidence="2" id="KW-0430">Lectin</keyword>
<evidence type="ECO:0000256" key="1">
    <source>
        <dbReference type="SAM" id="MobiDB-lite"/>
    </source>
</evidence>
<feature type="non-terminal residue" evidence="2">
    <location>
        <position position="172"/>
    </location>
</feature>
<evidence type="ECO:0000313" key="2">
    <source>
        <dbReference type="EMBL" id="GEZ81307.1"/>
    </source>
</evidence>
<reference evidence="2" key="1">
    <citation type="journal article" date="2019" name="Sci. Rep.">
        <title>Draft genome of Tanacetum cinerariifolium, the natural source of mosquito coil.</title>
        <authorList>
            <person name="Yamashiro T."/>
            <person name="Shiraishi A."/>
            <person name="Satake H."/>
            <person name="Nakayama K."/>
        </authorList>
    </citation>
    <scope>NUCLEOTIDE SEQUENCE</scope>
</reference>
<keyword evidence="2" id="KW-0418">Kinase</keyword>
<name>A0A699IRY9_TANCI</name>
<proteinExistence type="predicted"/>
<protein>
    <submittedName>
        <fullName evidence="2">Protein kinase-like domain, concanavalin A-like lectin/glucanase domain protein</fullName>
    </submittedName>
</protein>
<dbReference type="AlphaFoldDB" id="A0A699IRY9"/>
<dbReference type="GO" id="GO:0016301">
    <property type="term" value="F:kinase activity"/>
    <property type="evidence" value="ECO:0007669"/>
    <property type="project" value="UniProtKB-KW"/>
</dbReference>
<feature type="compositionally biased region" description="Basic and acidic residues" evidence="1">
    <location>
        <begin position="37"/>
        <end position="61"/>
    </location>
</feature>
<feature type="region of interest" description="Disordered" evidence="1">
    <location>
        <begin position="35"/>
        <end position="61"/>
    </location>
</feature>
<comment type="caution">
    <text evidence="2">The sequence shown here is derived from an EMBL/GenBank/DDBJ whole genome shotgun (WGS) entry which is preliminary data.</text>
</comment>
<dbReference type="GO" id="GO:0030246">
    <property type="term" value="F:carbohydrate binding"/>
    <property type="evidence" value="ECO:0007669"/>
    <property type="project" value="UniProtKB-KW"/>
</dbReference>
<sequence length="172" mass="19795">MSIPSQGEPLNNRLVVEKKAKRRLGGYKPVIEEDESWDIKQDDPDDRTCGETKEVEESEKERLKSKRKPVDLEKICNLVRMVKGLMVFVENFTYKCDFVVLEDTTSVIDHYLRSMVLGKPFVKASGLVYDKGEGMIMFGKDNERITFKMPHKWKDAEDGVRIFPYGVTNPAT</sequence>